<sequence>MKKIMFVLLVALTAFSFAPSARANETVEKLVLYVPNRVVDMFDLFSLNIGFGPAVQLELMATRFFGFGGGVGISAMLFKDCNRQYGYGMQNGWHWEVPGLVDEDTERVKTSRLVQSYWESYFGIPSPAQQIYAYPRGARDFWQIGGGGGLLVTADVYLNPIEWVDFGLGFLFIDIKDDDLSFENFQ</sequence>
<name>A0A645AM99_9ZZZZ</name>
<dbReference type="AlphaFoldDB" id="A0A645AM99"/>
<gene>
    <name evidence="1" type="ORF">SDC9_101015</name>
</gene>
<protein>
    <submittedName>
        <fullName evidence="1">Uncharacterized protein</fullName>
    </submittedName>
</protein>
<evidence type="ECO:0000313" key="1">
    <source>
        <dbReference type="EMBL" id="MPM54240.1"/>
    </source>
</evidence>
<reference evidence="1" key="1">
    <citation type="submission" date="2019-08" db="EMBL/GenBank/DDBJ databases">
        <authorList>
            <person name="Kucharzyk K."/>
            <person name="Murdoch R.W."/>
            <person name="Higgins S."/>
            <person name="Loffler F."/>
        </authorList>
    </citation>
    <scope>NUCLEOTIDE SEQUENCE</scope>
</reference>
<proteinExistence type="predicted"/>
<organism evidence="1">
    <name type="scientific">bioreactor metagenome</name>
    <dbReference type="NCBI Taxonomy" id="1076179"/>
    <lineage>
        <taxon>unclassified sequences</taxon>
        <taxon>metagenomes</taxon>
        <taxon>ecological metagenomes</taxon>
    </lineage>
</organism>
<comment type="caution">
    <text evidence="1">The sequence shown here is derived from an EMBL/GenBank/DDBJ whole genome shotgun (WGS) entry which is preliminary data.</text>
</comment>
<accession>A0A645AM99</accession>
<dbReference type="EMBL" id="VSSQ01014713">
    <property type="protein sequence ID" value="MPM54240.1"/>
    <property type="molecule type" value="Genomic_DNA"/>
</dbReference>